<dbReference type="EMBL" id="BAABIG010000043">
    <property type="protein sequence ID" value="GAA4808672.1"/>
    <property type="molecule type" value="Genomic_DNA"/>
</dbReference>
<feature type="compositionally biased region" description="Acidic residues" evidence="1">
    <location>
        <begin position="58"/>
        <end position="67"/>
    </location>
</feature>
<evidence type="ECO:0000313" key="2">
    <source>
        <dbReference type="EMBL" id="GAA4808672.1"/>
    </source>
</evidence>
<name>A0ABP9CFU0_9ACTN</name>
<evidence type="ECO:0000256" key="1">
    <source>
        <dbReference type="SAM" id="MobiDB-lite"/>
    </source>
</evidence>
<sequence length="171" mass="17007">MLKWTTVAALTVLALTGFSTGRGHGGGGSGSDSGGGCSSSSQDHDNSSSTSGGSAYKDDDEYGDYDDTSTPGSGSGGSTVSVLQDATVKLVSCASADRPYATVEVTNPNSRSGTFSASVDFLDATHTTPLDFGYVDVTVPAGATRTAKVPVDAGHLDALDHCAADETAAAA</sequence>
<evidence type="ECO:0000313" key="3">
    <source>
        <dbReference type="Proteomes" id="UP001501265"/>
    </source>
</evidence>
<accession>A0ABP9CFU0</accession>
<reference evidence="3" key="1">
    <citation type="journal article" date="2019" name="Int. J. Syst. Evol. Microbiol.">
        <title>The Global Catalogue of Microorganisms (GCM) 10K type strain sequencing project: providing services to taxonomists for standard genome sequencing and annotation.</title>
        <authorList>
            <consortium name="The Broad Institute Genomics Platform"/>
            <consortium name="The Broad Institute Genome Sequencing Center for Infectious Disease"/>
            <person name="Wu L."/>
            <person name="Ma J."/>
        </authorList>
    </citation>
    <scope>NUCLEOTIDE SEQUENCE [LARGE SCALE GENOMIC DNA]</scope>
    <source>
        <strain evidence="3">JCM 18081</strain>
    </source>
</reference>
<protein>
    <recommendedName>
        <fullName evidence="4">Secreted protein</fullName>
    </recommendedName>
</protein>
<feature type="region of interest" description="Disordered" evidence="1">
    <location>
        <begin position="21"/>
        <end position="80"/>
    </location>
</feature>
<comment type="caution">
    <text evidence="2">The sequence shown here is derived from an EMBL/GenBank/DDBJ whole genome shotgun (WGS) entry which is preliminary data.</text>
</comment>
<feature type="compositionally biased region" description="Gly residues" evidence="1">
    <location>
        <begin position="21"/>
        <end position="37"/>
    </location>
</feature>
<organism evidence="2 3">
    <name type="scientific">Streptomyces ziwulingensis</name>
    <dbReference type="NCBI Taxonomy" id="1045501"/>
    <lineage>
        <taxon>Bacteria</taxon>
        <taxon>Bacillati</taxon>
        <taxon>Actinomycetota</taxon>
        <taxon>Actinomycetes</taxon>
        <taxon>Kitasatosporales</taxon>
        <taxon>Streptomycetaceae</taxon>
        <taxon>Streptomyces</taxon>
    </lineage>
</organism>
<dbReference type="Proteomes" id="UP001501265">
    <property type="component" value="Unassembled WGS sequence"/>
</dbReference>
<gene>
    <name evidence="2" type="ORF">GCM10023220_43980</name>
</gene>
<evidence type="ECO:0008006" key="4">
    <source>
        <dbReference type="Google" id="ProtNLM"/>
    </source>
</evidence>
<proteinExistence type="predicted"/>
<keyword evidence="3" id="KW-1185">Reference proteome</keyword>